<gene>
    <name evidence="4" type="ORF">ISU02_16525</name>
</gene>
<dbReference type="EMBL" id="JADKNH010000010">
    <property type="protein sequence ID" value="MBF4694720.1"/>
    <property type="molecule type" value="Genomic_DNA"/>
</dbReference>
<organism evidence="4 5">
    <name type="scientific">Fusibacter ferrireducens</name>
    <dbReference type="NCBI Taxonomy" id="2785058"/>
    <lineage>
        <taxon>Bacteria</taxon>
        <taxon>Bacillati</taxon>
        <taxon>Bacillota</taxon>
        <taxon>Clostridia</taxon>
        <taxon>Eubacteriales</taxon>
        <taxon>Eubacteriales Family XII. Incertae Sedis</taxon>
        <taxon>Fusibacter</taxon>
    </lineage>
</organism>
<keyword evidence="1" id="KW-0560">Oxidoreductase</keyword>
<protein>
    <submittedName>
        <fullName evidence="4">Iron-containing alcohol dehydrogenase</fullName>
    </submittedName>
</protein>
<dbReference type="InterPro" id="IPR001670">
    <property type="entry name" value="ADH_Fe/GldA"/>
</dbReference>
<evidence type="ECO:0000313" key="4">
    <source>
        <dbReference type="EMBL" id="MBF4694720.1"/>
    </source>
</evidence>
<proteinExistence type="predicted"/>
<evidence type="ECO:0000313" key="5">
    <source>
        <dbReference type="Proteomes" id="UP000614200"/>
    </source>
</evidence>
<dbReference type="Gene3D" id="3.40.50.1970">
    <property type="match status" value="1"/>
</dbReference>
<reference evidence="4 5" key="1">
    <citation type="submission" date="2020-11" db="EMBL/GenBank/DDBJ databases">
        <title>Fusibacter basophilias sp. nov.</title>
        <authorList>
            <person name="Qiu D."/>
        </authorList>
    </citation>
    <scope>NUCLEOTIDE SEQUENCE [LARGE SCALE GENOMIC DNA]</scope>
    <source>
        <strain evidence="4 5">Q10-2</strain>
    </source>
</reference>
<dbReference type="RefSeq" id="WP_194702959.1">
    <property type="nucleotide sequence ID" value="NZ_JADKNH010000010.1"/>
</dbReference>
<dbReference type="SUPFAM" id="SSF56796">
    <property type="entry name" value="Dehydroquinate synthase-like"/>
    <property type="match status" value="1"/>
</dbReference>
<comment type="caution">
    <text evidence="4">The sequence shown here is derived from an EMBL/GenBank/DDBJ whole genome shotgun (WGS) entry which is preliminary data.</text>
</comment>
<feature type="domain" description="Fe-containing alcohol dehydrogenase-like C-terminal" evidence="3">
    <location>
        <begin position="189"/>
        <end position="358"/>
    </location>
</feature>
<evidence type="ECO:0000259" key="2">
    <source>
        <dbReference type="Pfam" id="PF00465"/>
    </source>
</evidence>
<dbReference type="Gene3D" id="1.20.1090.10">
    <property type="entry name" value="Dehydroquinate synthase-like - alpha domain"/>
    <property type="match status" value="1"/>
</dbReference>
<evidence type="ECO:0000259" key="3">
    <source>
        <dbReference type="Pfam" id="PF25137"/>
    </source>
</evidence>
<dbReference type="Pfam" id="PF00465">
    <property type="entry name" value="Fe-ADH"/>
    <property type="match status" value="1"/>
</dbReference>
<evidence type="ECO:0000256" key="1">
    <source>
        <dbReference type="ARBA" id="ARBA00023002"/>
    </source>
</evidence>
<dbReference type="PANTHER" id="PTHR43633">
    <property type="entry name" value="ALCOHOL DEHYDROGENASE YQHD"/>
    <property type="match status" value="1"/>
</dbReference>
<feature type="domain" description="Alcohol dehydrogenase iron-type/glycerol dehydrogenase GldA" evidence="2">
    <location>
        <begin position="9"/>
        <end position="178"/>
    </location>
</feature>
<dbReference type="Proteomes" id="UP000614200">
    <property type="component" value="Unassembled WGS sequence"/>
</dbReference>
<name>A0ABR9ZW91_9FIRM</name>
<dbReference type="Pfam" id="PF25137">
    <property type="entry name" value="ADH_Fe_C"/>
    <property type="match status" value="1"/>
</dbReference>
<dbReference type="PANTHER" id="PTHR43633:SF1">
    <property type="entry name" value="ALCOHOL DEHYDROGENASE YQHD"/>
    <property type="match status" value="1"/>
</dbReference>
<dbReference type="InterPro" id="IPR056798">
    <property type="entry name" value="ADH_Fe_C"/>
</dbReference>
<accession>A0ABR9ZW91</accession>
<dbReference type="CDD" id="cd08187">
    <property type="entry name" value="BDH"/>
    <property type="match status" value="1"/>
</dbReference>
<sequence>MKAFQYSMPTKIIFGKEKHKTIGNYLKPFAKHVLIHYGSTRIVLNGLLDEVTKSLESEGIRFSCLGGVQSNPSVELCNTGIQKCREENIDTILAIGGGSVIDSAKIISIGKNIEGDLWENLNRPEFISKDALNIATIVTLPAAGSEANGTAVISNYTLKKKVAISNELLIPKLSILNPELTYSLPRYQTAIAIVDIFSHCFERYFDLTRDCKLWDALCEATMINLVNIGNQFIENPEDKSFRDEMMWSATVAHSNMLGPGGDFACHQLAHALTVAYNIPHGGALALVMPAWCQHVSHKHELRFKCFFERVFNTDDIQSGIRKMQIFFEQLGAPIQFKNYFNGNVDIDKLIDLVYSNDTKYVGNGLEPIYPEDSATIFTAITKVETP</sequence>
<keyword evidence="5" id="KW-1185">Reference proteome</keyword>
<dbReference type="InterPro" id="IPR044731">
    <property type="entry name" value="BDH-like"/>
</dbReference>